<feature type="signal peptide" evidence="1">
    <location>
        <begin position="1"/>
        <end position="23"/>
    </location>
</feature>
<accession>A0AAE0K0R4</accession>
<reference evidence="2" key="1">
    <citation type="journal article" date="2023" name="Mol. Phylogenet. Evol.">
        <title>Genome-scale phylogeny and comparative genomics of the fungal order Sordariales.</title>
        <authorList>
            <person name="Hensen N."/>
            <person name="Bonometti L."/>
            <person name="Westerberg I."/>
            <person name="Brannstrom I.O."/>
            <person name="Guillou S."/>
            <person name="Cros-Aarteil S."/>
            <person name="Calhoun S."/>
            <person name="Haridas S."/>
            <person name="Kuo A."/>
            <person name="Mondo S."/>
            <person name="Pangilinan J."/>
            <person name="Riley R."/>
            <person name="LaButti K."/>
            <person name="Andreopoulos B."/>
            <person name="Lipzen A."/>
            <person name="Chen C."/>
            <person name="Yan M."/>
            <person name="Daum C."/>
            <person name="Ng V."/>
            <person name="Clum A."/>
            <person name="Steindorff A."/>
            <person name="Ohm R.A."/>
            <person name="Martin F."/>
            <person name="Silar P."/>
            <person name="Natvig D.O."/>
            <person name="Lalanne C."/>
            <person name="Gautier V."/>
            <person name="Ament-Velasquez S.L."/>
            <person name="Kruys A."/>
            <person name="Hutchinson M.I."/>
            <person name="Powell A.J."/>
            <person name="Barry K."/>
            <person name="Miller A.N."/>
            <person name="Grigoriev I.V."/>
            <person name="Debuchy R."/>
            <person name="Gladieux P."/>
            <person name="Hiltunen Thoren M."/>
            <person name="Johannesson H."/>
        </authorList>
    </citation>
    <scope>NUCLEOTIDE SEQUENCE</scope>
    <source>
        <strain evidence="2">CBS 232.78</strain>
    </source>
</reference>
<organism evidence="2 3">
    <name type="scientific">Podospora didyma</name>
    <dbReference type="NCBI Taxonomy" id="330526"/>
    <lineage>
        <taxon>Eukaryota</taxon>
        <taxon>Fungi</taxon>
        <taxon>Dikarya</taxon>
        <taxon>Ascomycota</taxon>
        <taxon>Pezizomycotina</taxon>
        <taxon>Sordariomycetes</taxon>
        <taxon>Sordariomycetidae</taxon>
        <taxon>Sordariales</taxon>
        <taxon>Podosporaceae</taxon>
        <taxon>Podospora</taxon>
    </lineage>
</organism>
<evidence type="ECO:0000313" key="2">
    <source>
        <dbReference type="EMBL" id="KAK3367507.1"/>
    </source>
</evidence>
<dbReference type="Proteomes" id="UP001285441">
    <property type="component" value="Unassembled WGS sequence"/>
</dbReference>
<keyword evidence="3" id="KW-1185">Reference proteome</keyword>
<sequence length="210" mass="23483">MLLKRWVTSLLLWGSTLLPGVNAGLGKDKPKNSPFKKTFATHNKIDNEKLDLAVECLADWCETDTKLSRYPGGKVRCFTGEPGEIIAAFICNYREEALCSRSQIYNALAELRQTSESGFVYYKSGRKIFMALGFDRYCPGGDASNCTELYDPMLSACERDVRKKIHAAPLQYDKEVFVPEYKGISWISKPTPTPTIGSGRIAYPTFTVTP</sequence>
<evidence type="ECO:0000256" key="1">
    <source>
        <dbReference type="SAM" id="SignalP"/>
    </source>
</evidence>
<evidence type="ECO:0000313" key="3">
    <source>
        <dbReference type="Proteomes" id="UP001285441"/>
    </source>
</evidence>
<proteinExistence type="predicted"/>
<name>A0AAE0K0R4_9PEZI</name>
<protein>
    <recommendedName>
        <fullName evidence="4">Ecp2 effector protein domain-containing protein</fullName>
    </recommendedName>
</protein>
<gene>
    <name evidence="2" type="ORF">B0H63DRAFT_455601</name>
</gene>
<evidence type="ECO:0008006" key="4">
    <source>
        <dbReference type="Google" id="ProtNLM"/>
    </source>
</evidence>
<dbReference type="EMBL" id="JAULSW010000011">
    <property type="protein sequence ID" value="KAK3367507.1"/>
    <property type="molecule type" value="Genomic_DNA"/>
</dbReference>
<comment type="caution">
    <text evidence="2">The sequence shown here is derived from an EMBL/GenBank/DDBJ whole genome shotgun (WGS) entry which is preliminary data.</text>
</comment>
<feature type="chain" id="PRO_5042114642" description="Ecp2 effector protein domain-containing protein" evidence="1">
    <location>
        <begin position="24"/>
        <end position="210"/>
    </location>
</feature>
<reference evidence="2" key="2">
    <citation type="submission" date="2023-06" db="EMBL/GenBank/DDBJ databases">
        <authorList>
            <consortium name="Lawrence Berkeley National Laboratory"/>
            <person name="Haridas S."/>
            <person name="Hensen N."/>
            <person name="Bonometti L."/>
            <person name="Westerberg I."/>
            <person name="Brannstrom I.O."/>
            <person name="Guillou S."/>
            <person name="Cros-Aarteil S."/>
            <person name="Calhoun S."/>
            <person name="Kuo A."/>
            <person name="Mondo S."/>
            <person name="Pangilinan J."/>
            <person name="Riley R."/>
            <person name="LaButti K."/>
            <person name="Andreopoulos B."/>
            <person name="Lipzen A."/>
            <person name="Chen C."/>
            <person name="Yanf M."/>
            <person name="Daum C."/>
            <person name="Ng V."/>
            <person name="Clum A."/>
            <person name="Steindorff A."/>
            <person name="Ohm R."/>
            <person name="Martin F."/>
            <person name="Silar P."/>
            <person name="Natvig D."/>
            <person name="Lalanne C."/>
            <person name="Gautier V."/>
            <person name="Ament-velasquez S.L."/>
            <person name="Kruys A."/>
            <person name="Hutchinson M.I."/>
            <person name="Powell A.J."/>
            <person name="Barry K."/>
            <person name="Miller A.N."/>
            <person name="Grigoriev I.V."/>
            <person name="Debuchy R."/>
            <person name="Gladieux P."/>
            <person name="Thoren M.H."/>
            <person name="Johannesson H."/>
        </authorList>
    </citation>
    <scope>NUCLEOTIDE SEQUENCE</scope>
    <source>
        <strain evidence="2">CBS 232.78</strain>
    </source>
</reference>
<keyword evidence="1" id="KW-0732">Signal</keyword>
<dbReference type="AlphaFoldDB" id="A0AAE0K0R4"/>